<organism evidence="5 6">
    <name type="scientific">Lacticaseibacillus mingshuiensis</name>
    <dbReference type="NCBI Taxonomy" id="2799574"/>
    <lineage>
        <taxon>Bacteria</taxon>
        <taxon>Bacillati</taxon>
        <taxon>Bacillota</taxon>
        <taxon>Bacilli</taxon>
        <taxon>Lactobacillales</taxon>
        <taxon>Lactobacillaceae</taxon>
        <taxon>Lacticaseibacillus</taxon>
    </lineage>
</organism>
<dbReference type="InterPro" id="IPR046348">
    <property type="entry name" value="SIS_dom_sf"/>
</dbReference>
<comment type="pathway">
    <text evidence="3">Amino-sugar metabolism; N-acetylmuramate degradation.</text>
</comment>
<gene>
    <name evidence="3 5" type="primary">murQ</name>
    <name evidence="5" type="ORF">ACFQ4P_05135</name>
</gene>
<dbReference type="GO" id="GO:0016829">
    <property type="term" value="F:lyase activity"/>
    <property type="evidence" value="ECO:0007669"/>
    <property type="project" value="UniProtKB-KW"/>
</dbReference>
<reference evidence="6" key="1">
    <citation type="journal article" date="2019" name="Int. J. Syst. Evol. Microbiol.">
        <title>The Global Catalogue of Microorganisms (GCM) 10K type strain sequencing project: providing services to taxonomists for standard genome sequencing and annotation.</title>
        <authorList>
            <consortium name="The Broad Institute Genomics Platform"/>
            <consortium name="The Broad Institute Genome Sequencing Center for Infectious Disease"/>
            <person name="Wu L."/>
            <person name="Ma J."/>
        </authorList>
    </citation>
    <scope>NUCLEOTIDE SEQUENCE [LARGE SCALE GENOMIC DNA]</scope>
    <source>
        <strain evidence="6">CCM 8980</strain>
    </source>
</reference>
<dbReference type="HAMAP" id="MF_00068">
    <property type="entry name" value="MurQ"/>
    <property type="match status" value="1"/>
</dbReference>
<sequence length="302" mass="31576">MLNLSELTTETRNQKTMHLDTMSVHEFATTMNAEDQTVAVSVAKALPQIEQAIETITARFNRGGRLFYMGAGTSGRLGVLDAAECVPTFGTEPEMVQGLIAGGMSAMTVAVEGAEDNVQLGADDLKNANLTDNDTVVGIAASGRTPYVVGGLDYAKTVGAATIALSCNKDSVISAHAALAIEVPVGPEVLTGSTRLKAGTAQKMVLNMLSTGAMVGIGKAYGNLMVDVRPTNEKLVERSKRIIQEATDCDADTAAAMFEAADHDVKLAIVMTLTNLPKADAQARLKAGNGFIAKAISKEGEK</sequence>
<dbReference type="Pfam" id="PF22645">
    <property type="entry name" value="GKRP_SIS_N"/>
    <property type="match status" value="1"/>
</dbReference>
<dbReference type="InterPro" id="IPR005486">
    <property type="entry name" value="Glucokinase_regulatory_CS"/>
</dbReference>
<dbReference type="CDD" id="cd05007">
    <property type="entry name" value="SIS_Etherase"/>
    <property type="match status" value="1"/>
</dbReference>
<evidence type="ECO:0000256" key="3">
    <source>
        <dbReference type="HAMAP-Rule" id="MF_00068"/>
    </source>
</evidence>
<keyword evidence="2 3" id="KW-0119">Carbohydrate metabolism</keyword>
<dbReference type="PROSITE" id="PS01272">
    <property type="entry name" value="GCKR"/>
    <property type="match status" value="1"/>
</dbReference>
<dbReference type="Proteomes" id="UP001597196">
    <property type="component" value="Unassembled WGS sequence"/>
</dbReference>
<dbReference type="PROSITE" id="PS51464">
    <property type="entry name" value="SIS"/>
    <property type="match status" value="1"/>
</dbReference>
<evidence type="ECO:0000256" key="2">
    <source>
        <dbReference type="ARBA" id="ARBA00023277"/>
    </source>
</evidence>
<dbReference type="EC" id="4.2.1.126" evidence="3"/>
<dbReference type="NCBIfam" id="NF009222">
    <property type="entry name" value="PRK12570.1"/>
    <property type="match status" value="1"/>
</dbReference>
<protein>
    <recommendedName>
        <fullName evidence="3">N-acetylmuramic acid 6-phosphate etherase</fullName>
        <shortName evidence="3">MurNAc-6-P etherase</shortName>
        <ecNumber evidence="3">4.2.1.126</ecNumber>
    </recommendedName>
    <alternativeName>
        <fullName evidence="3">N-acetylmuramic acid 6-phosphate hydrolase</fullName>
    </alternativeName>
    <alternativeName>
        <fullName evidence="3">N-acetylmuramic acid 6-phosphate lyase</fullName>
    </alternativeName>
</protein>
<feature type="active site" evidence="3">
    <location>
        <position position="115"/>
    </location>
</feature>
<dbReference type="Gene3D" id="3.40.50.10490">
    <property type="entry name" value="Glucose-6-phosphate isomerase like protein, domain 1"/>
    <property type="match status" value="1"/>
</dbReference>
<evidence type="ECO:0000259" key="4">
    <source>
        <dbReference type="PROSITE" id="PS51464"/>
    </source>
</evidence>
<dbReference type="InterPro" id="IPR001347">
    <property type="entry name" value="SIS_dom"/>
</dbReference>
<keyword evidence="1 3" id="KW-0456">Lyase</keyword>
<dbReference type="RefSeq" id="WP_263974052.1">
    <property type="nucleotide sequence ID" value="NZ_BOLQ01000008.1"/>
</dbReference>
<keyword evidence="6" id="KW-1185">Reference proteome</keyword>
<evidence type="ECO:0000313" key="6">
    <source>
        <dbReference type="Proteomes" id="UP001597196"/>
    </source>
</evidence>
<comment type="caution">
    <text evidence="5">The sequence shown here is derived from an EMBL/GenBank/DDBJ whole genome shotgun (WGS) entry which is preliminary data.</text>
</comment>
<comment type="similarity">
    <text evidence="3">Belongs to the GCKR-like family. MurNAc-6-P etherase subfamily.</text>
</comment>
<dbReference type="SUPFAM" id="SSF53697">
    <property type="entry name" value="SIS domain"/>
    <property type="match status" value="1"/>
</dbReference>
<dbReference type="PANTHER" id="PTHR10088">
    <property type="entry name" value="GLUCOKINASE REGULATORY PROTEIN"/>
    <property type="match status" value="1"/>
</dbReference>
<comment type="miscellaneous">
    <text evidence="3">A lyase-type mechanism (elimination/hydration) is suggested for the cleavage of the lactyl ether bond of MurNAc 6-phosphate, with the formation of an alpha,beta-unsaturated aldehyde intermediate with (E)-stereochemistry, followed by the syn addition of water to give product.</text>
</comment>
<feature type="active site" description="Proton donor" evidence="3">
    <location>
        <position position="84"/>
    </location>
</feature>
<dbReference type="InterPro" id="IPR040190">
    <property type="entry name" value="MURQ/GCKR"/>
</dbReference>
<dbReference type="NCBIfam" id="NF003915">
    <property type="entry name" value="PRK05441.1"/>
    <property type="match status" value="1"/>
</dbReference>
<comment type="subunit">
    <text evidence="3">Homodimer.</text>
</comment>
<comment type="catalytic activity">
    <reaction evidence="3">
        <text>N-acetyl-D-muramate 6-phosphate + H2O = N-acetyl-D-glucosamine 6-phosphate + (R)-lactate</text>
        <dbReference type="Rhea" id="RHEA:26410"/>
        <dbReference type="ChEBI" id="CHEBI:15377"/>
        <dbReference type="ChEBI" id="CHEBI:16004"/>
        <dbReference type="ChEBI" id="CHEBI:57513"/>
        <dbReference type="ChEBI" id="CHEBI:58722"/>
        <dbReference type="EC" id="4.2.1.126"/>
    </reaction>
</comment>
<proteinExistence type="inferred from homology"/>
<feature type="domain" description="SIS" evidence="4">
    <location>
        <begin position="56"/>
        <end position="219"/>
    </location>
</feature>
<dbReference type="EMBL" id="JBHTOC010000006">
    <property type="protein sequence ID" value="MFD1429629.1"/>
    <property type="molecule type" value="Genomic_DNA"/>
</dbReference>
<dbReference type="PANTHER" id="PTHR10088:SF4">
    <property type="entry name" value="GLUCOKINASE REGULATORY PROTEIN"/>
    <property type="match status" value="1"/>
</dbReference>
<comment type="function">
    <text evidence="3">Specifically catalyzes the cleavage of the D-lactyl ether substituent of MurNAc 6-phosphate, producing GlcNAc 6-phosphate and D-lactate.</text>
</comment>
<dbReference type="Gene3D" id="1.10.8.1080">
    <property type="match status" value="1"/>
</dbReference>
<dbReference type="NCBIfam" id="TIGR00274">
    <property type="entry name" value="N-acetylmuramic acid 6-phosphate etherase"/>
    <property type="match status" value="1"/>
</dbReference>
<name>A0ABW4CFP0_9LACO</name>
<accession>A0ABW4CFP0</accession>
<dbReference type="InterPro" id="IPR005488">
    <property type="entry name" value="Etherase_MurQ"/>
</dbReference>
<evidence type="ECO:0000256" key="1">
    <source>
        <dbReference type="ARBA" id="ARBA00023239"/>
    </source>
</evidence>
<evidence type="ECO:0000313" key="5">
    <source>
        <dbReference type="EMBL" id="MFD1429629.1"/>
    </source>
</evidence>